<dbReference type="EnsemblPlants" id="OMERI11G07470.1">
    <property type="protein sequence ID" value="OMERI11G07470.1"/>
    <property type="gene ID" value="OMERI11G07470"/>
</dbReference>
<protein>
    <submittedName>
        <fullName evidence="1">Uncharacterized protein</fullName>
    </submittedName>
</protein>
<dbReference type="Gramene" id="OMERI11G07470.1">
    <property type="protein sequence ID" value="OMERI11G07470.1"/>
    <property type="gene ID" value="OMERI11G07470"/>
</dbReference>
<proteinExistence type="predicted"/>
<accession>A0A0E0F4C4</accession>
<evidence type="ECO:0000313" key="2">
    <source>
        <dbReference type="Proteomes" id="UP000008021"/>
    </source>
</evidence>
<dbReference type="Proteomes" id="UP000008021">
    <property type="component" value="Chromosome 11"/>
</dbReference>
<evidence type="ECO:0000313" key="1">
    <source>
        <dbReference type="EnsemblPlants" id="OMERI11G07470.1"/>
    </source>
</evidence>
<reference evidence="1" key="1">
    <citation type="submission" date="2015-04" db="UniProtKB">
        <authorList>
            <consortium name="EnsemblPlants"/>
        </authorList>
    </citation>
    <scope>IDENTIFICATION</scope>
</reference>
<dbReference type="AlphaFoldDB" id="A0A0E0F4C4"/>
<reference evidence="1" key="2">
    <citation type="submission" date="2018-05" db="EMBL/GenBank/DDBJ databases">
        <title>OmerRS3 (Oryza meridionalis Reference Sequence Version 3).</title>
        <authorList>
            <person name="Zhang J."/>
            <person name="Kudrna D."/>
            <person name="Lee S."/>
            <person name="Talag J."/>
            <person name="Welchert J."/>
            <person name="Wing R.A."/>
        </authorList>
    </citation>
    <scope>NUCLEOTIDE SEQUENCE [LARGE SCALE GENOMIC DNA]</scope>
    <source>
        <strain evidence="1">cv. OR44</strain>
    </source>
</reference>
<keyword evidence="2" id="KW-1185">Reference proteome</keyword>
<dbReference type="PANTHER" id="PTHR47906">
    <property type="entry name" value="OSJNBB0050O03.9 PROTEIN-RELATED"/>
    <property type="match status" value="1"/>
</dbReference>
<dbReference type="HOGENOM" id="CLU_2310578_0_0_1"/>
<organism evidence="1">
    <name type="scientific">Oryza meridionalis</name>
    <dbReference type="NCBI Taxonomy" id="40149"/>
    <lineage>
        <taxon>Eukaryota</taxon>
        <taxon>Viridiplantae</taxon>
        <taxon>Streptophyta</taxon>
        <taxon>Embryophyta</taxon>
        <taxon>Tracheophyta</taxon>
        <taxon>Spermatophyta</taxon>
        <taxon>Magnoliopsida</taxon>
        <taxon>Liliopsida</taxon>
        <taxon>Poales</taxon>
        <taxon>Poaceae</taxon>
        <taxon>BOP clade</taxon>
        <taxon>Oryzoideae</taxon>
        <taxon>Oryzeae</taxon>
        <taxon>Oryzinae</taxon>
        <taxon>Oryza</taxon>
    </lineage>
</organism>
<sequence>MWQDKDRDRRLLAKPIKYFHEMQELFSDSNANGSLAIDQQTCCDIDSKSDSNDHEGLNDVSTYAILLTLLKKTLTHYHHLLVLIIAFLEHLELVKRDQEG</sequence>
<dbReference type="PANTHER" id="PTHR47906:SF5">
    <property type="entry name" value="OS05G0118600 PROTEIN"/>
    <property type="match status" value="1"/>
</dbReference>
<name>A0A0E0F4C4_9ORYZ</name>